<evidence type="ECO:0000313" key="2">
    <source>
        <dbReference type="Proteomes" id="UP001054945"/>
    </source>
</evidence>
<dbReference type="EMBL" id="BPLR01020061">
    <property type="protein sequence ID" value="GIX74363.1"/>
    <property type="molecule type" value="Genomic_DNA"/>
</dbReference>
<gene>
    <name evidence="1" type="ORF">CEXT_349071</name>
</gene>
<dbReference type="AlphaFoldDB" id="A0AAV4MPQ8"/>
<reference evidence="1 2" key="1">
    <citation type="submission" date="2021-06" db="EMBL/GenBank/DDBJ databases">
        <title>Caerostris extrusa draft genome.</title>
        <authorList>
            <person name="Kono N."/>
            <person name="Arakawa K."/>
        </authorList>
    </citation>
    <scope>NUCLEOTIDE SEQUENCE [LARGE SCALE GENOMIC DNA]</scope>
</reference>
<protein>
    <submittedName>
        <fullName evidence="1">Uncharacterized protein</fullName>
    </submittedName>
</protein>
<accession>A0AAV4MPQ8</accession>
<name>A0AAV4MPQ8_CAEEX</name>
<dbReference type="Proteomes" id="UP001054945">
    <property type="component" value="Unassembled WGS sequence"/>
</dbReference>
<organism evidence="1 2">
    <name type="scientific">Caerostris extrusa</name>
    <name type="common">Bark spider</name>
    <name type="synonym">Caerostris bankana</name>
    <dbReference type="NCBI Taxonomy" id="172846"/>
    <lineage>
        <taxon>Eukaryota</taxon>
        <taxon>Metazoa</taxon>
        <taxon>Ecdysozoa</taxon>
        <taxon>Arthropoda</taxon>
        <taxon>Chelicerata</taxon>
        <taxon>Arachnida</taxon>
        <taxon>Araneae</taxon>
        <taxon>Araneomorphae</taxon>
        <taxon>Entelegynae</taxon>
        <taxon>Araneoidea</taxon>
        <taxon>Araneidae</taxon>
        <taxon>Caerostris</taxon>
    </lineage>
</organism>
<evidence type="ECO:0000313" key="1">
    <source>
        <dbReference type="EMBL" id="GIX74363.1"/>
    </source>
</evidence>
<keyword evidence="2" id="KW-1185">Reference proteome</keyword>
<proteinExistence type="predicted"/>
<comment type="caution">
    <text evidence="1">The sequence shown here is derived from an EMBL/GenBank/DDBJ whole genome shotgun (WGS) entry which is preliminary data.</text>
</comment>
<sequence length="87" mass="9689">MESCCVGGSSLYEAVMPVKKKKKDGELLCWRLKPVRGCNASKEEEERWRAVVLEAACASKEEEKDVCVGGSSLYEAVMPVKKKKNYS</sequence>